<feature type="region of interest" description="Disordered" evidence="1">
    <location>
        <begin position="1"/>
        <end position="30"/>
    </location>
</feature>
<reference evidence="2 3" key="1">
    <citation type="submission" date="2015-01" db="EMBL/GenBank/DDBJ databases">
        <title>Genome of allotetraploid Gossypium barbadense reveals genomic plasticity and fiber elongation in cotton evolution.</title>
        <authorList>
            <person name="Chen X."/>
            <person name="Liu X."/>
            <person name="Zhao B."/>
            <person name="Zheng H."/>
            <person name="Hu Y."/>
            <person name="Lu G."/>
            <person name="Yang C."/>
            <person name="Chen J."/>
            <person name="Shan C."/>
            <person name="Zhang L."/>
            <person name="Zhou Y."/>
            <person name="Wang L."/>
            <person name="Guo W."/>
            <person name="Bai Y."/>
            <person name="Ruan J."/>
            <person name="Shangguan X."/>
            <person name="Mao Y."/>
            <person name="Jiang J."/>
            <person name="Zhu Y."/>
            <person name="Lei J."/>
            <person name="Kang H."/>
            <person name="Chen S."/>
            <person name="He X."/>
            <person name="Wang R."/>
            <person name="Wang Y."/>
            <person name="Chen J."/>
            <person name="Wang L."/>
            <person name="Yu S."/>
            <person name="Wang B."/>
            <person name="Wei J."/>
            <person name="Song S."/>
            <person name="Lu X."/>
            <person name="Gao Z."/>
            <person name="Gu W."/>
            <person name="Deng X."/>
            <person name="Ma D."/>
            <person name="Wang S."/>
            <person name="Liang W."/>
            <person name="Fang L."/>
            <person name="Cai C."/>
            <person name="Zhu X."/>
            <person name="Zhou B."/>
            <person name="Zhang Y."/>
            <person name="Chen Z."/>
            <person name="Xu S."/>
            <person name="Zhu R."/>
            <person name="Wang S."/>
            <person name="Zhang T."/>
            <person name="Zhao G."/>
        </authorList>
    </citation>
    <scope>NUCLEOTIDE SEQUENCE [LARGE SCALE GENOMIC DNA]</scope>
    <source>
        <strain evidence="3">cv. Xinhai21</strain>
        <tissue evidence="2">Leaf</tissue>
    </source>
</reference>
<dbReference type="Proteomes" id="UP000239757">
    <property type="component" value="Unassembled WGS sequence"/>
</dbReference>
<dbReference type="EMBL" id="KZ666404">
    <property type="protein sequence ID" value="PPR94923.1"/>
    <property type="molecule type" value="Genomic_DNA"/>
</dbReference>
<feature type="compositionally biased region" description="Basic residues" evidence="1">
    <location>
        <begin position="1"/>
        <end position="19"/>
    </location>
</feature>
<accession>A0A2P5WV16</accession>
<protein>
    <submittedName>
        <fullName evidence="2">Uncharacterized protein</fullName>
    </submittedName>
</protein>
<dbReference type="AlphaFoldDB" id="A0A2P5WV16"/>
<evidence type="ECO:0000256" key="1">
    <source>
        <dbReference type="SAM" id="MobiDB-lite"/>
    </source>
</evidence>
<proteinExistence type="predicted"/>
<gene>
    <name evidence="2" type="ORF">GOBAR_AA25742</name>
</gene>
<evidence type="ECO:0000313" key="3">
    <source>
        <dbReference type="Proteomes" id="UP000239757"/>
    </source>
</evidence>
<name>A0A2P5WV16_GOSBA</name>
<organism evidence="2 3">
    <name type="scientific">Gossypium barbadense</name>
    <name type="common">Sea Island cotton</name>
    <name type="synonym">Hibiscus barbadensis</name>
    <dbReference type="NCBI Taxonomy" id="3634"/>
    <lineage>
        <taxon>Eukaryota</taxon>
        <taxon>Viridiplantae</taxon>
        <taxon>Streptophyta</taxon>
        <taxon>Embryophyta</taxon>
        <taxon>Tracheophyta</taxon>
        <taxon>Spermatophyta</taxon>
        <taxon>Magnoliopsida</taxon>
        <taxon>eudicotyledons</taxon>
        <taxon>Gunneridae</taxon>
        <taxon>Pentapetalae</taxon>
        <taxon>rosids</taxon>
        <taxon>malvids</taxon>
        <taxon>Malvales</taxon>
        <taxon>Malvaceae</taxon>
        <taxon>Malvoideae</taxon>
        <taxon>Gossypium</taxon>
    </lineage>
</organism>
<dbReference type="OrthoDB" id="10480583at2759"/>
<sequence length="183" mass="20191">MSSSRGKKAAVPSSKRRRGPGSSSVVMTNNDDPGTIHFRLGGLALAPLSSTYDPSCSKASALPFSLQYLYAILAHTLTGRRESISVVNTHDAYYLWCMTERHRKGVISIGPYVTHISRHFSILNIAAQSSVLTLIGQMSPQGITIMLHMRMIERQRGIDPPQYRLSHAIDEKDLEDIPDDVPS</sequence>
<evidence type="ECO:0000313" key="2">
    <source>
        <dbReference type="EMBL" id="PPR94923.1"/>
    </source>
</evidence>